<comment type="similarity">
    <text evidence="2 12">Belongs to the RPAP2 family.</text>
</comment>
<evidence type="ECO:0000256" key="2">
    <source>
        <dbReference type="ARBA" id="ARBA00005676"/>
    </source>
</evidence>
<evidence type="ECO:0000256" key="4">
    <source>
        <dbReference type="ARBA" id="ARBA00022723"/>
    </source>
</evidence>
<dbReference type="EC" id="3.1.3.16" evidence="3"/>
<feature type="compositionally biased region" description="Pro residues" evidence="13">
    <location>
        <begin position="508"/>
        <end position="517"/>
    </location>
</feature>
<feature type="domain" description="RTR1-type" evidence="14">
    <location>
        <begin position="17"/>
        <end position="101"/>
    </location>
</feature>
<evidence type="ECO:0000256" key="9">
    <source>
        <dbReference type="ARBA" id="ARBA00023242"/>
    </source>
</evidence>
<keyword evidence="8" id="KW-0904">Protein phosphatase</keyword>
<evidence type="ECO:0000256" key="13">
    <source>
        <dbReference type="SAM" id="MobiDB-lite"/>
    </source>
</evidence>
<protein>
    <recommendedName>
        <fullName evidence="3">protein-serine/threonine phosphatase</fullName>
        <ecNumber evidence="3">3.1.3.16</ecNumber>
    </recommendedName>
</protein>
<feature type="compositionally biased region" description="Pro residues" evidence="13">
    <location>
        <begin position="558"/>
        <end position="569"/>
    </location>
</feature>
<comment type="catalytic activity">
    <reaction evidence="11">
        <text>O-phospho-L-threonyl-[protein] + H2O = L-threonyl-[protein] + phosphate</text>
        <dbReference type="Rhea" id="RHEA:47004"/>
        <dbReference type="Rhea" id="RHEA-COMP:11060"/>
        <dbReference type="Rhea" id="RHEA-COMP:11605"/>
        <dbReference type="ChEBI" id="CHEBI:15377"/>
        <dbReference type="ChEBI" id="CHEBI:30013"/>
        <dbReference type="ChEBI" id="CHEBI:43474"/>
        <dbReference type="ChEBI" id="CHEBI:61977"/>
        <dbReference type="EC" id="3.1.3.16"/>
    </reaction>
</comment>
<evidence type="ECO:0000256" key="10">
    <source>
        <dbReference type="ARBA" id="ARBA00047761"/>
    </source>
</evidence>
<keyword evidence="16" id="KW-1185">Reference proteome</keyword>
<feature type="region of interest" description="Disordered" evidence="13">
    <location>
        <begin position="211"/>
        <end position="366"/>
    </location>
</feature>
<dbReference type="EMBL" id="LSYV01000014">
    <property type="protein sequence ID" value="KXZ51312.1"/>
    <property type="molecule type" value="Genomic_DNA"/>
</dbReference>
<evidence type="ECO:0000256" key="12">
    <source>
        <dbReference type="PROSITE-ProRule" id="PRU00812"/>
    </source>
</evidence>
<dbReference type="GO" id="GO:0043175">
    <property type="term" value="F:RNA polymerase core enzyme binding"/>
    <property type="evidence" value="ECO:0007669"/>
    <property type="project" value="InterPro"/>
</dbReference>
<feature type="compositionally biased region" description="Acidic residues" evidence="13">
    <location>
        <begin position="332"/>
        <end position="346"/>
    </location>
</feature>
<dbReference type="GO" id="GO:0008420">
    <property type="term" value="F:RNA polymerase II CTD heptapeptide repeat phosphatase activity"/>
    <property type="evidence" value="ECO:0007669"/>
    <property type="project" value="InterPro"/>
</dbReference>
<keyword evidence="7" id="KW-0862">Zinc</keyword>
<dbReference type="GO" id="GO:0005634">
    <property type="term" value="C:nucleus"/>
    <property type="evidence" value="ECO:0007669"/>
    <property type="project" value="UniProtKB-SubCell"/>
</dbReference>
<dbReference type="Proteomes" id="UP000075714">
    <property type="component" value="Unassembled WGS sequence"/>
</dbReference>
<accession>A0A150GNK4</accession>
<comment type="caution">
    <text evidence="15">The sequence shown here is derived from an EMBL/GenBank/DDBJ whole genome shotgun (WGS) entry which is preliminary data.</text>
</comment>
<sequence length="995" mass="98093">MLLLLEHGARDVAHLSKLAAPMSGEELLGVAEERALAGRCGNPLCANAHSLPSASAPRRRWDPAVGGAVELPPPSHFCGAACESLVQSYAAQLGDPLERLKPGVRQLLAASHQPRRPGMESVAAQGGGVATMMAEIVERDPTAAAAAAAAGGAALDRLAASGGGEGEAGAGGAAARRSKGHQAVEGYVPAAVNRRPATAAGAGAGPAAAVEASTPGAAGRDDAVGPKAPTGDSTAGPGAGSAAAAEDPTTPAALKPSLRRGGSAKAMGSAGAGGSGSSASAAAEREPAKRVTFGPKVEYQVPASGAGKSSGGGAATLTAPSGRTEQPVLLFDVDEEGDGDGDGDGDDGSRVRVGRQRGPAMGPRGTLRVAEAAEVLLAGVGPDSRGGLTDEELAAALQAAGALSPATPSGSGGPRSTTDGIGGRGGEGDGTDGGGSGGRGSGGGGGGLRRFLPQAPPRRKVVYLDPATSAAGVSGSATGSPASSSGRAVVRSPPASSSSGDREHTSPSPAPATPAPPGGDAARGGGNFNAPTQQPVAPGGDSASGRTAGGSDSATPSAPLPSAPAPAPAPVGTAAASTDAASPAPGASGATRSAGAADGGRGAIDPWAPWAPLPPGASASASSGPFGGVLAGKAPQVRVVHVPSGKRPPGGGVPIPPENQPYFSEEEGDDEDGDGHEPYMDEHDDRDADEVADDLYSGTLRAVDDAEEEEQEVEKEQKREEEEEAGPGSGTADDEAAAAFPLRDDLDSSEEDGGSDDDAASNASSADDYNFKSMLPYFRRTTQHYHTVLSPYNQVQMALVGWVNSRTVAFVVGVGLGPLNDPGPALPDAAYAAEADGAAPPDAASLQARGVLLQLLAAPLRDVCGSLAVRVAQSDVDRKLAALVASFRVTGPVPSFKPAQWHLLALALLHALSRHHIPALRASLCAAAAAADDGKREGEGDDAAVAAAARVPSLRGGGGLTAASAHPRLLGLLDRIGFDVHYLASLVDLLVSPEF</sequence>
<organism evidence="15 16">
    <name type="scientific">Gonium pectorale</name>
    <name type="common">Green alga</name>
    <dbReference type="NCBI Taxonomy" id="33097"/>
    <lineage>
        <taxon>Eukaryota</taxon>
        <taxon>Viridiplantae</taxon>
        <taxon>Chlorophyta</taxon>
        <taxon>core chlorophytes</taxon>
        <taxon>Chlorophyceae</taxon>
        <taxon>CS clade</taxon>
        <taxon>Chlamydomonadales</taxon>
        <taxon>Volvocaceae</taxon>
        <taxon>Gonium</taxon>
    </lineage>
</organism>
<gene>
    <name evidence="15" type="ORF">GPECTOR_13g799</name>
</gene>
<evidence type="ECO:0000313" key="15">
    <source>
        <dbReference type="EMBL" id="KXZ51312.1"/>
    </source>
</evidence>
<keyword evidence="9" id="KW-0539">Nucleus</keyword>
<keyword evidence="4" id="KW-0479">Metal-binding</keyword>
<evidence type="ECO:0000256" key="8">
    <source>
        <dbReference type="ARBA" id="ARBA00022912"/>
    </source>
</evidence>
<dbReference type="InterPro" id="IPR039693">
    <property type="entry name" value="Rtr1/RPAP2"/>
</dbReference>
<feature type="compositionally biased region" description="Low complexity" evidence="13">
    <location>
        <begin position="228"/>
        <end position="253"/>
    </location>
</feature>
<feature type="compositionally biased region" description="Basic and acidic residues" evidence="13">
    <location>
        <begin position="675"/>
        <end position="686"/>
    </location>
</feature>
<dbReference type="GO" id="GO:0005737">
    <property type="term" value="C:cytoplasm"/>
    <property type="evidence" value="ECO:0007669"/>
    <property type="project" value="TreeGrafter"/>
</dbReference>
<keyword evidence="6" id="KW-0378">Hydrolase</keyword>
<feature type="compositionally biased region" description="Acidic residues" evidence="13">
    <location>
        <begin position="747"/>
        <end position="759"/>
    </location>
</feature>
<name>A0A150GNK4_GONPE</name>
<evidence type="ECO:0000256" key="1">
    <source>
        <dbReference type="ARBA" id="ARBA00004123"/>
    </source>
</evidence>
<evidence type="ECO:0000259" key="14">
    <source>
        <dbReference type="PROSITE" id="PS51479"/>
    </source>
</evidence>
<proteinExistence type="inferred from homology"/>
<dbReference type="STRING" id="33097.A0A150GNK4"/>
<dbReference type="OrthoDB" id="549200at2759"/>
<feature type="compositionally biased region" description="Gly residues" evidence="13">
    <location>
        <begin position="431"/>
        <end position="448"/>
    </location>
</feature>
<feature type="compositionally biased region" description="Low complexity" evidence="13">
    <location>
        <begin position="570"/>
        <end position="596"/>
    </location>
</feature>
<dbReference type="InterPro" id="IPR038534">
    <property type="entry name" value="Rtr1/RPAP2_sf"/>
</dbReference>
<evidence type="ECO:0000313" key="16">
    <source>
        <dbReference type="Proteomes" id="UP000075714"/>
    </source>
</evidence>
<comment type="catalytic activity">
    <reaction evidence="10">
        <text>O-phospho-L-seryl-[protein] + H2O = L-seryl-[protein] + phosphate</text>
        <dbReference type="Rhea" id="RHEA:20629"/>
        <dbReference type="Rhea" id="RHEA-COMP:9863"/>
        <dbReference type="Rhea" id="RHEA-COMP:11604"/>
        <dbReference type="ChEBI" id="CHEBI:15377"/>
        <dbReference type="ChEBI" id="CHEBI:29999"/>
        <dbReference type="ChEBI" id="CHEBI:43474"/>
        <dbReference type="ChEBI" id="CHEBI:83421"/>
        <dbReference type="EC" id="3.1.3.16"/>
    </reaction>
</comment>
<feature type="compositionally biased region" description="Low complexity" evidence="13">
    <location>
        <begin position="466"/>
        <end position="499"/>
    </location>
</feature>
<evidence type="ECO:0000256" key="7">
    <source>
        <dbReference type="ARBA" id="ARBA00022833"/>
    </source>
</evidence>
<comment type="subcellular location">
    <subcellularLocation>
        <location evidence="1">Nucleus</location>
    </subcellularLocation>
</comment>
<evidence type="ECO:0000256" key="5">
    <source>
        <dbReference type="ARBA" id="ARBA00022771"/>
    </source>
</evidence>
<evidence type="ECO:0000256" key="6">
    <source>
        <dbReference type="ARBA" id="ARBA00022801"/>
    </source>
</evidence>
<dbReference type="PANTHER" id="PTHR14732">
    <property type="entry name" value="RNA POLYMERASE II SUBUNIT B1 CTD PHOSPHATASE RPAP2-RELATED"/>
    <property type="match status" value="1"/>
</dbReference>
<feature type="compositionally biased region" description="Acidic residues" evidence="13">
    <location>
        <begin position="664"/>
        <end position="674"/>
    </location>
</feature>
<feature type="region of interest" description="Disordered" evidence="13">
    <location>
        <begin position="399"/>
        <end position="766"/>
    </location>
</feature>
<dbReference type="GO" id="GO:0008270">
    <property type="term" value="F:zinc ion binding"/>
    <property type="evidence" value="ECO:0007669"/>
    <property type="project" value="UniProtKB-KW"/>
</dbReference>
<evidence type="ECO:0000256" key="3">
    <source>
        <dbReference type="ARBA" id="ARBA00013081"/>
    </source>
</evidence>
<evidence type="ECO:0000256" key="11">
    <source>
        <dbReference type="ARBA" id="ARBA00048336"/>
    </source>
</evidence>
<dbReference type="PANTHER" id="PTHR14732:SF0">
    <property type="entry name" value="RNA POLYMERASE II SUBUNIT B1 CTD PHOSPHATASE RPAP2-RELATED"/>
    <property type="match status" value="1"/>
</dbReference>
<dbReference type="AlphaFoldDB" id="A0A150GNK4"/>
<dbReference type="InterPro" id="IPR007308">
    <property type="entry name" value="Rtr1/RPAP2_dom"/>
</dbReference>
<dbReference type="Gene3D" id="1.25.40.820">
    <property type="match status" value="1"/>
</dbReference>
<reference evidence="16" key="1">
    <citation type="journal article" date="2016" name="Nat. Commun.">
        <title>The Gonium pectorale genome demonstrates co-option of cell cycle regulation during the evolution of multicellularity.</title>
        <authorList>
            <person name="Hanschen E.R."/>
            <person name="Marriage T.N."/>
            <person name="Ferris P.J."/>
            <person name="Hamaji T."/>
            <person name="Toyoda A."/>
            <person name="Fujiyama A."/>
            <person name="Neme R."/>
            <person name="Noguchi H."/>
            <person name="Minakuchi Y."/>
            <person name="Suzuki M."/>
            <person name="Kawai-Toyooka H."/>
            <person name="Smith D.R."/>
            <person name="Sparks H."/>
            <person name="Anderson J."/>
            <person name="Bakaric R."/>
            <person name="Luria V."/>
            <person name="Karger A."/>
            <person name="Kirschner M.W."/>
            <person name="Durand P.M."/>
            <person name="Michod R.E."/>
            <person name="Nozaki H."/>
            <person name="Olson B.J."/>
        </authorList>
    </citation>
    <scope>NUCLEOTIDE SEQUENCE [LARGE SCALE GENOMIC DNA]</scope>
    <source>
        <strain evidence="16">NIES-2863</strain>
    </source>
</reference>
<dbReference type="PROSITE" id="PS51479">
    <property type="entry name" value="ZF_RTR1"/>
    <property type="match status" value="1"/>
</dbReference>
<keyword evidence="5" id="KW-0863">Zinc-finger</keyword>